<feature type="compositionally biased region" description="Basic and acidic residues" evidence="1">
    <location>
        <begin position="69"/>
        <end position="82"/>
    </location>
</feature>
<evidence type="ECO:0000313" key="2">
    <source>
        <dbReference type="EMBL" id="KAL3823755.1"/>
    </source>
</evidence>
<feature type="compositionally biased region" description="Polar residues" evidence="1">
    <location>
        <begin position="465"/>
        <end position="497"/>
    </location>
</feature>
<keyword evidence="3" id="KW-1185">Reference proteome</keyword>
<reference evidence="2 3" key="1">
    <citation type="submission" date="2024-10" db="EMBL/GenBank/DDBJ databases">
        <title>Updated reference genomes for cyclostephanoid diatoms.</title>
        <authorList>
            <person name="Roberts W.R."/>
            <person name="Alverson A.J."/>
        </authorList>
    </citation>
    <scope>NUCLEOTIDE SEQUENCE [LARGE SCALE GENOMIC DNA]</scope>
    <source>
        <strain evidence="2 3">AJA228-03</strain>
    </source>
</reference>
<feature type="compositionally biased region" description="Basic residues" evidence="1">
    <location>
        <begin position="361"/>
        <end position="371"/>
    </location>
</feature>
<comment type="caution">
    <text evidence="2">The sequence shown here is derived from an EMBL/GenBank/DDBJ whole genome shotgun (WGS) entry which is preliminary data.</text>
</comment>
<feature type="compositionally biased region" description="Basic and acidic residues" evidence="1">
    <location>
        <begin position="513"/>
        <end position="529"/>
    </location>
</feature>
<accession>A0ABD3SH17</accession>
<proteinExistence type="predicted"/>
<feature type="region of interest" description="Disordered" evidence="1">
    <location>
        <begin position="318"/>
        <end position="550"/>
    </location>
</feature>
<feature type="compositionally biased region" description="Basic and acidic residues" evidence="1">
    <location>
        <begin position="372"/>
        <end position="393"/>
    </location>
</feature>
<organism evidence="2 3">
    <name type="scientific">Cyclostephanos tholiformis</name>
    <dbReference type="NCBI Taxonomy" id="382380"/>
    <lineage>
        <taxon>Eukaryota</taxon>
        <taxon>Sar</taxon>
        <taxon>Stramenopiles</taxon>
        <taxon>Ochrophyta</taxon>
        <taxon>Bacillariophyta</taxon>
        <taxon>Coscinodiscophyceae</taxon>
        <taxon>Thalassiosirophycidae</taxon>
        <taxon>Stephanodiscales</taxon>
        <taxon>Stephanodiscaceae</taxon>
        <taxon>Cyclostephanos</taxon>
    </lineage>
</organism>
<evidence type="ECO:0000313" key="3">
    <source>
        <dbReference type="Proteomes" id="UP001530377"/>
    </source>
</evidence>
<dbReference type="AlphaFoldDB" id="A0ABD3SH17"/>
<feature type="compositionally biased region" description="Basic and acidic residues" evidence="1">
    <location>
        <begin position="776"/>
        <end position="802"/>
    </location>
</feature>
<feature type="compositionally biased region" description="Low complexity" evidence="1">
    <location>
        <begin position="530"/>
        <end position="539"/>
    </location>
</feature>
<feature type="region of interest" description="Disordered" evidence="1">
    <location>
        <begin position="138"/>
        <end position="170"/>
    </location>
</feature>
<protein>
    <submittedName>
        <fullName evidence="2">Uncharacterized protein</fullName>
    </submittedName>
</protein>
<name>A0ABD3SH17_9STRA</name>
<gene>
    <name evidence="2" type="ORF">ACHAXA_004848</name>
</gene>
<feature type="region of interest" description="Disordered" evidence="1">
    <location>
        <begin position="45"/>
        <end position="105"/>
    </location>
</feature>
<evidence type="ECO:0000256" key="1">
    <source>
        <dbReference type="SAM" id="MobiDB-lite"/>
    </source>
</evidence>
<feature type="region of interest" description="Disordered" evidence="1">
    <location>
        <begin position="776"/>
        <end position="821"/>
    </location>
</feature>
<feature type="non-terminal residue" evidence="2">
    <location>
        <position position="1"/>
    </location>
</feature>
<feature type="region of interest" description="Disordered" evidence="1">
    <location>
        <begin position="206"/>
        <end position="247"/>
    </location>
</feature>
<feature type="compositionally biased region" description="Basic residues" evidence="1">
    <location>
        <begin position="207"/>
        <end position="216"/>
    </location>
</feature>
<dbReference type="EMBL" id="JALLPB020000030">
    <property type="protein sequence ID" value="KAL3823755.1"/>
    <property type="molecule type" value="Genomic_DNA"/>
</dbReference>
<feature type="compositionally biased region" description="Basic and acidic residues" evidence="1">
    <location>
        <begin position="402"/>
        <end position="427"/>
    </location>
</feature>
<dbReference type="Proteomes" id="UP001530377">
    <property type="component" value="Unassembled WGS sequence"/>
</dbReference>
<feature type="compositionally biased region" description="Basic and acidic residues" evidence="1">
    <location>
        <begin position="453"/>
        <end position="464"/>
    </location>
</feature>
<sequence length="838" mass="93398">EKRRPKRCPVKDTILVHIPFGVSADMGVAMRRTRAKRIKRIHKWLASGGGGKDDDDGAAAVAGGSGGTRNDDVHDHDHDNRDGGANGESGRRRGHDDEDDAIGLAPLKPRHYGSVVDYLEAKYVRGVMLDDYDEKVRKGKRVKPMKGEGKEGDGGEESSFDSEPSGISVYSDDDGFIDDTLLNEEVAGQVLASSSYGMTQIEEEALKRKRNRRREKERRGVADEGGDDVFTGDDLAKNGENDDDEMGYGSDFDDGFFVNIGDLEMASGWRGELHDTLFAPSPTFVNTGGGEAVKEKRKYVRKVPYAGKSEEKIAKKKTGIIVKPVPPGLGKKKKKGTLAKKSEKNESGDGGSGCITSISTTKKKKKKKKKIMTNEKGKVIAKKANKEEGKEKEEDADSDGQMNERKTSDVGMEKTNKKQVNREEMTKVNKKVAGADGKTTTKKKAVDAGGKAGDTDSNMRDKKSLTISVLDSSISTKKNEANIESSTIMVAKNANSPNKKKRSASYTSSPDTITKEKNTISLSDKDSDSKSPPSSRILSENPPPDIISKEKDMARHLRAQCKRRYNACLKQIKEMTTDELPRKLRNKNTMKVSVNIPSDKEIGDEITFGCVEVYLAVFVFAFSCFASRLITSSRINFAFANFVARTHTQPWTTTRLSNPNVPGQKLKVKIPNNADMDKRSFVVSVPTPKVKEPVDFRENNFPREFREALHSYSCAYDDWCDAEGKYNEILPAYMRKQFKPVTEKLKKFDDMLEEFPKNLATPIDVSYLRKIVRMERSNKQKRENNRQRKEKRRSGEGGDADPKIAITQQQPQDGIIHIPRRGTKFPTIVFDKRDFPED</sequence>